<reference evidence="2" key="1">
    <citation type="journal article" date="2014" name="Proc. Natl. Acad. Sci. U.S.A.">
        <title>Extensive sampling of basidiomycete genomes demonstrates inadequacy of the white-rot/brown-rot paradigm for wood decay fungi.</title>
        <authorList>
            <person name="Riley R."/>
            <person name="Salamov A.A."/>
            <person name="Brown D.W."/>
            <person name="Nagy L.G."/>
            <person name="Floudas D."/>
            <person name="Held B.W."/>
            <person name="Levasseur A."/>
            <person name="Lombard V."/>
            <person name="Morin E."/>
            <person name="Otillar R."/>
            <person name="Lindquist E.A."/>
            <person name="Sun H."/>
            <person name="LaButti K.M."/>
            <person name="Schmutz J."/>
            <person name="Jabbour D."/>
            <person name="Luo H."/>
            <person name="Baker S.E."/>
            <person name="Pisabarro A.G."/>
            <person name="Walton J.D."/>
            <person name="Blanchette R.A."/>
            <person name="Henrissat B."/>
            <person name="Martin F."/>
            <person name="Cullen D."/>
            <person name="Hibbett D.S."/>
            <person name="Grigoriev I.V."/>
        </authorList>
    </citation>
    <scope>NUCLEOTIDE SEQUENCE [LARGE SCALE GENOMIC DNA]</scope>
    <source>
        <strain evidence="2">MUCL 33604</strain>
    </source>
</reference>
<evidence type="ECO:0000313" key="1">
    <source>
        <dbReference type="EMBL" id="KDQ61885.1"/>
    </source>
</evidence>
<dbReference type="HOGENOM" id="CLU_1468375_0_0_1"/>
<gene>
    <name evidence="1" type="ORF">JAAARDRAFT_525367</name>
</gene>
<name>A0A067Q6V6_9AGAM</name>
<proteinExistence type="predicted"/>
<protein>
    <submittedName>
        <fullName evidence="1">Uncharacterized protein</fullName>
    </submittedName>
</protein>
<keyword evidence="2" id="KW-1185">Reference proteome</keyword>
<sequence>MIISRKMSIGTREIYVNIRTERKKVPGTQRKKMRLGIEALTTKGDIHPVSRFHDASRPGVVENSTAANVVSLHNRSIISMHRHGHNHANAPPIFLIVGRDSRIGRWISQKSIRTKYTCRRSLTLSLSSSTRLDKRGCLASIDNAKKANHKSCIRIDAVIVGQGVAYQVHHGTPVTQDKREQNGR</sequence>
<accession>A0A067Q6V6</accession>
<evidence type="ECO:0000313" key="2">
    <source>
        <dbReference type="Proteomes" id="UP000027265"/>
    </source>
</evidence>
<dbReference type="Proteomes" id="UP000027265">
    <property type="component" value="Unassembled WGS sequence"/>
</dbReference>
<organism evidence="1 2">
    <name type="scientific">Jaapia argillacea MUCL 33604</name>
    <dbReference type="NCBI Taxonomy" id="933084"/>
    <lineage>
        <taxon>Eukaryota</taxon>
        <taxon>Fungi</taxon>
        <taxon>Dikarya</taxon>
        <taxon>Basidiomycota</taxon>
        <taxon>Agaricomycotina</taxon>
        <taxon>Agaricomycetes</taxon>
        <taxon>Agaricomycetidae</taxon>
        <taxon>Jaapiales</taxon>
        <taxon>Jaapiaceae</taxon>
        <taxon>Jaapia</taxon>
    </lineage>
</organism>
<dbReference type="InParanoid" id="A0A067Q6V6"/>
<dbReference type="EMBL" id="KL197712">
    <property type="protein sequence ID" value="KDQ61885.1"/>
    <property type="molecule type" value="Genomic_DNA"/>
</dbReference>
<dbReference type="AlphaFoldDB" id="A0A067Q6V6"/>